<feature type="transmembrane region" description="Helical" evidence="1">
    <location>
        <begin position="64"/>
        <end position="81"/>
    </location>
</feature>
<dbReference type="Proteomes" id="UP000503483">
    <property type="component" value="Chromosome"/>
</dbReference>
<dbReference type="EMBL" id="CP042652">
    <property type="protein sequence ID" value="QKE28146.1"/>
    <property type="molecule type" value="Genomic_DNA"/>
</dbReference>
<evidence type="ECO:0000313" key="2">
    <source>
        <dbReference type="EMBL" id="QKE28146.1"/>
    </source>
</evidence>
<keyword evidence="1" id="KW-0812">Transmembrane</keyword>
<feature type="transmembrane region" description="Helical" evidence="1">
    <location>
        <begin position="205"/>
        <end position="228"/>
    </location>
</feature>
<accession>A0A6M8EFH4</accession>
<dbReference type="AlphaFoldDB" id="A0A6M8EFH4"/>
<gene>
    <name evidence="2" type="ORF">AACT_0954</name>
</gene>
<organism evidence="2 3">
    <name type="scientific">Arcobacter acticola</name>
    <dbReference type="NCBI Taxonomy" id="1849015"/>
    <lineage>
        <taxon>Bacteria</taxon>
        <taxon>Pseudomonadati</taxon>
        <taxon>Campylobacterota</taxon>
        <taxon>Epsilonproteobacteria</taxon>
        <taxon>Campylobacterales</taxon>
        <taxon>Arcobacteraceae</taxon>
        <taxon>Arcobacter</taxon>
    </lineage>
</organism>
<feature type="transmembrane region" description="Helical" evidence="1">
    <location>
        <begin position="7"/>
        <end position="28"/>
    </location>
</feature>
<name>A0A6M8EFH4_9BACT</name>
<sequence>MIVLARFTLFFMMISSLLIYLFTNIKLIGEGSPALVVLAFSVLLGGLLIVLEVLLKQNVYIKKSFLFLILFFTYVIVNITLNRPNDLKALLLATSGGIILFYILGSLVSTNLLYIKEKILNSNQFLNMFNFFYTAFSFLFLVLFLDTFATLMENVRTDLFLLADLDGMYQRPGTFLVISFFIYSFMTAFFLFVNKYAKKSKISVLMSFVLFGLYCLLTIGGMLLSQMIGSNNTLVNLGGLLFATTIFYIFMNFTKSENMLSYIKLNIKKIFLSKLGSKLFGSIFISLFVVLVLLVGLINYLDIDLDQFRIFGFGSGEVSSISSRLELWNNFTIQFDYNPIFGNMAVDALTTGEGTYTHSFIATLLTHLGMVGFILFFIYLFIAIKEKLKNSNNLYVNNLFALYSLIVFAGIFAIASFGTFITWIPFWFLLGLIFPPIVFKNRKELNFEKSNINSTKQL</sequence>
<evidence type="ECO:0000256" key="1">
    <source>
        <dbReference type="SAM" id="Phobius"/>
    </source>
</evidence>
<feature type="transmembrane region" description="Helical" evidence="1">
    <location>
        <begin position="172"/>
        <end position="193"/>
    </location>
</feature>
<feature type="transmembrane region" description="Helical" evidence="1">
    <location>
        <begin position="129"/>
        <end position="152"/>
    </location>
</feature>
<reference evidence="2 3" key="1">
    <citation type="submission" date="2019-08" db="EMBL/GenBank/DDBJ databases">
        <title>Complete genome sequence of Arcobacter acticola.</title>
        <authorList>
            <person name="Miller W."/>
        </authorList>
    </citation>
    <scope>NUCLEOTIDE SEQUENCE [LARGE SCALE GENOMIC DNA]</scope>
    <source>
        <strain evidence="2 3">KCTC 52212</strain>
    </source>
</reference>
<feature type="transmembrane region" description="Helical" evidence="1">
    <location>
        <begin position="234"/>
        <end position="254"/>
    </location>
</feature>
<feature type="transmembrane region" description="Helical" evidence="1">
    <location>
        <begin position="87"/>
        <end position="108"/>
    </location>
</feature>
<feature type="transmembrane region" description="Helical" evidence="1">
    <location>
        <begin position="275"/>
        <end position="301"/>
    </location>
</feature>
<feature type="transmembrane region" description="Helical" evidence="1">
    <location>
        <begin position="394"/>
        <end position="414"/>
    </location>
</feature>
<keyword evidence="1" id="KW-0472">Membrane</keyword>
<dbReference type="KEGG" id="paco:AACT_0954"/>
<keyword evidence="3" id="KW-1185">Reference proteome</keyword>
<dbReference type="RefSeq" id="WP_172125466.1">
    <property type="nucleotide sequence ID" value="NZ_CP042652.1"/>
</dbReference>
<protein>
    <submittedName>
        <fullName evidence="2">Putative membrane protein</fullName>
    </submittedName>
</protein>
<proteinExistence type="predicted"/>
<feature type="transmembrane region" description="Helical" evidence="1">
    <location>
        <begin position="420"/>
        <end position="439"/>
    </location>
</feature>
<evidence type="ECO:0000313" key="3">
    <source>
        <dbReference type="Proteomes" id="UP000503483"/>
    </source>
</evidence>
<feature type="transmembrane region" description="Helical" evidence="1">
    <location>
        <begin position="34"/>
        <end position="55"/>
    </location>
</feature>
<feature type="transmembrane region" description="Helical" evidence="1">
    <location>
        <begin position="360"/>
        <end position="382"/>
    </location>
</feature>
<keyword evidence="1" id="KW-1133">Transmembrane helix</keyword>